<dbReference type="EMBL" id="RRYP01014606">
    <property type="protein sequence ID" value="TNV75891.1"/>
    <property type="molecule type" value="Genomic_DNA"/>
</dbReference>
<name>A0A8J8SZE5_HALGN</name>
<accession>A0A8J8SZE5</accession>
<keyword evidence="2" id="KW-1185">Reference proteome</keyword>
<gene>
    <name evidence="1" type="ORF">FGO68_gene15911</name>
</gene>
<dbReference type="Proteomes" id="UP000785679">
    <property type="component" value="Unassembled WGS sequence"/>
</dbReference>
<organism evidence="1 2">
    <name type="scientific">Halteria grandinella</name>
    <dbReference type="NCBI Taxonomy" id="5974"/>
    <lineage>
        <taxon>Eukaryota</taxon>
        <taxon>Sar</taxon>
        <taxon>Alveolata</taxon>
        <taxon>Ciliophora</taxon>
        <taxon>Intramacronucleata</taxon>
        <taxon>Spirotrichea</taxon>
        <taxon>Stichotrichia</taxon>
        <taxon>Sporadotrichida</taxon>
        <taxon>Halteriidae</taxon>
        <taxon>Halteria</taxon>
    </lineage>
</organism>
<evidence type="ECO:0000313" key="2">
    <source>
        <dbReference type="Proteomes" id="UP000785679"/>
    </source>
</evidence>
<reference evidence="1" key="1">
    <citation type="submission" date="2019-06" db="EMBL/GenBank/DDBJ databases">
        <authorList>
            <person name="Zheng W."/>
        </authorList>
    </citation>
    <scope>NUCLEOTIDE SEQUENCE</scope>
    <source>
        <strain evidence="1">QDHG01</strain>
    </source>
</reference>
<evidence type="ECO:0000313" key="1">
    <source>
        <dbReference type="EMBL" id="TNV75891.1"/>
    </source>
</evidence>
<dbReference type="AlphaFoldDB" id="A0A8J8SZE5"/>
<proteinExistence type="predicted"/>
<protein>
    <submittedName>
        <fullName evidence="1">Uncharacterized protein</fullName>
    </submittedName>
</protein>
<sequence length="167" mass="17280">MCDMILDQTYCSVVLGLLLAGEAGEGSAEGKLCVVDEVHEVLGLGELVQVLSVDHVAELVLNLDHQLDHIEGVEAVLSEGGLEGNLGLLGGAEVVLHNADHILLDLIVVLENEGALLGLCAILPQRDLATLAISSELGDLTLEAKAVEEHALGHGNHSAGGNASHSH</sequence>
<comment type="caution">
    <text evidence="1">The sequence shown here is derived from an EMBL/GenBank/DDBJ whole genome shotgun (WGS) entry which is preliminary data.</text>
</comment>